<feature type="transmembrane region" description="Helical" evidence="6">
    <location>
        <begin position="47"/>
        <end position="68"/>
    </location>
</feature>
<dbReference type="PANTHER" id="PTHR30238">
    <property type="entry name" value="MEMBRANE BOUND PREDICTED REDOX MODULATOR"/>
    <property type="match status" value="1"/>
</dbReference>
<dbReference type="Proteomes" id="UP000001522">
    <property type="component" value="Chromosome"/>
</dbReference>
<accession>D3UHL9</accession>
<dbReference type="AlphaFoldDB" id="D3UHL9"/>
<sequence length="246" mass="27549">MWLLDPQTWGVLGILVILEIVLGIDNLVFLSIITAKLPHTEQKKARMLGLFFAMFSRIALLFSIAWIITLTHPLFPIASLSFSGKDIFLLLGGIFLIYKSLAELKDMKLTHKEEHAAFEDGKKSSFWLCVLQITILDIVFSLDSVITAVGMLQDILSNAKHITLLATIAIIASVAVMFFVSGAISHFINRYPAIRILAFCALCLIGMSLIADALHYHFSKNSIYFAMLFAFVVQCILIYKQHHSSR</sequence>
<keyword evidence="5 6" id="KW-0472">Membrane</keyword>
<organism evidence="7 8">
    <name type="scientific">Helicobacter mustelae (strain ATCC 43772 / CCUG 25715 / CIP 103759 / LMG 18044 / NCTC 12198 / R85-136P)</name>
    <name type="common">Campylobacter mustelae</name>
    <dbReference type="NCBI Taxonomy" id="679897"/>
    <lineage>
        <taxon>Bacteria</taxon>
        <taxon>Pseudomonadati</taxon>
        <taxon>Campylobacterota</taxon>
        <taxon>Epsilonproteobacteria</taxon>
        <taxon>Campylobacterales</taxon>
        <taxon>Helicobacteraceae</taxon>
        <taxon>Helicobacter</taxon>
    </lineage>
</organism>
<evidence type="ECO:0000256" key="2">
    <source>
        <dbReference type="ARBA" id="ARBA00007511"/>
    </source>
</evidence>
<evidence type="ECO:0000256" key="6">
    <source>
        <dbReference type="SAM" id="Phobius"/>
    </source>
</evidence>
<evidence type="ECO:0000256" key="5">
    <source>
        <dbReference type="ARBA" id="ARBA00023136"/>
    </source>
</evidence>
<dbReference type="GO" id="GO:0016020">
    <property type="term" value="C:membrane"/>
    <property type="evidence" value="ECO:0007669"/>
    <property type="project" value="UniProtKB-SubCell"/>
</dbReference>
<reference evidence="7 8" key="1">
    <citation type="journal article" date="2010" name="BMC Genomics">
        <title>Comparative genomics and proteomics of Helicobacter mustelae, an ulcerogenic and carcinogenic gastric pathogen.</title>
        <authorList>
            <person name="O'Toole P.W."/>
            <person name="Snelling W.J."/>
            <person name="Canchaya C."/>
            <person name="Forde B.M."/>
            <person name="Hardie K.R."/>
            <person name="Josenhans C."/>
            <person name="Graham R.L.J."/>
            <person name="McMullan G."/>
            <person name="Parkhill J."/>
            <person name="Belda E."/>
            <person name="Bentley S.D."/>
        </authorList>
    </citation>
    <scope>NUCLEOTIDE SEQUENCE [LARGE SCALE GENOMIC DNA]</scope>
    <source>
        <strain evidence="8">ATCC 43772 / LMG 18044 / NCTC 12198 / 12198</strain>
    </source>
</reference>
<dbReference type="STRING" id="679897.HMU07340"/>
<keyword evidence="4 6" id="KW-1133">Transmembrane helix</keyword>
<dbReference type="PANTHER" id="PTHR30238:SF4">
    <property type="entry name" value="SLL1022 PROTEIN"/>
    <property type="match status" value="1"/>
</dbReference>
<keyword evidence="8" id="KW-1185">Reference proteome</keyword>
<feature type="transmembrane region" description="Helical" evidence="6">
    <location>
        <begin position="126"/>
        <end position="150"/>
    </location>
</feature>
<name>D3UHL9_HELM1</name>
<dbReference type="HOGENOM" id="CLU_064910_0_1_7"/>
<evidence type="ECO:0000256" key="4">
    <source>
        <dbReference type="ARBA" id="ARBA00022989"/>
    </source>
</evidence>
<feature type="transmembrane region" description="Helical" evidence="6">
    <location>
        <begin position="74"/>
        <end position="98"/>
    </location>
</feature>
<evidence type="ECO:0000256" key="3">
    <source>
        <dbReference type="ARBA" id="ARBA00022692"/>
    </source>
</evidence>
<evidence type="ECO:0000313" key="7">
    <source>
        <dbReference type="EMBL" id="CBG39991.1"/>
    </source>
</evidence>
<feature type="transmembrane region" description="Helical" evidence="6">
    <location>
        <begin position="162"/>
        <end position="184"/>
    </location>
</feature>
<proteinExistence type="inferred from homology"/>
<protein>
    <submittedName>
        <fullName evidence="7">Putative membrane protein</fullName>
    </submittedName>
</protein>
<comment type="subcellular location">
    <subcellularLocation>
        <location evidence="1">Membrane</location>
        <topology evidence="1">Multi-pass membrane protein</topology>
    </subcellularLocation>
</comment>
<feature type="transmembrane region" description="Helical" evidence="6">
    <location>
        <begin position="196"/>
        <end position="216"/>
    </location>
</feature>
<gene>
    <name evidence="7" type="ordered locus">HMU07340</name>
</gene>
<dbReference type="KEGG" id="hms:HMU07340"/>
<keyword evidence="3 6" id="KW-0812">Transmembrane</keyword>
<evidence type="ECO:0000313" key="8">
    <source>
        <dbReference type="Proteomes" id="UP000001522"/>
    </source>
</evidence>
<feature type="transmembrane region" description="Helical" evidence="6">
    <location>
        <begin position="222"/>
        <end position="239"/>
    </location>
</feature>
<dbReference type="RefSeq" id="WP_013023069.1">
    <property type="nucleotide sequence ID" value="NC_013949.1"/>
</dbReference>
<dbReference type="EMBL" id="FN555004">
    <property type="protein sequence ID" value="CBG39991.1"/>
    <property type="molecule type" value="Genomic_DNA"/>
</dbReference>
<comment type="similarity">
    <text evidence="2">Belongs to the TerC family.</text>
</comment>
<feature type="transmembrane region" description="Helical" evidence="6">
    <location>
        <begin position="12"/>
        <end position="35"/>
    </location>
</feature>
<dbReference type="InterPro" id="IPR005496">
    <property type="entry name" value="Integral_membrane_TerC"/>
</dbReference>
<dbReference type="eggNOG" id="COG0861">
    <property type="taxonomic scope" value="Bacteria"/>
</dbReference>
<evidence type="ECO:0000256" key="1">
    <source>
        <dbReference type="ARBA" id="ARBA00004141"/>
    </source>
</evidence>
<dbReference type="Pfam" id="PF03741">
    <property type="entry name" value="TerC"/>
    <property type="match status" value="1"/>
</dbReference>